<keyword evidence="2" id="KW-1185">Reference proteome</keyword>
<dbReference type="EMBL" id="CM037153">
    <property type="protein sequence ID" value="KAH7858077.1"/>
    <property type="molecule type" value="Genomic_DNA"/>
</dbReference>
<comment type="caution">
    <text evidence="1">The sequence shown here is derived from an EMBL/GenBank/DDBJ whole genome shotgun (WGS) entry which is preliminary data.</text>
</comment>
<reference evidence="1 2" key="1">
    <citation type="journal article" date="2021" name="Hortic Res">
        <title>High-quality reference genome and annotation aids understanding of berry development for evergreen blueberry (Vaccinium darrowii).</title>
        <authorList>
            <person name="Yu J."/>
            <person name="Hulse-Kemp A.M."/>
            <person name="Babiker E."/>
            <person name="Staton M."/>
        </authorList>
    </citation>
    <scope>NUCLEOTIDE SEQUENCE [LARGE SCALE GENOMIC DNA]</scope>
    <source>
        <strain evidence="2">cv. NJ 8807/NJ 8810</strain>
        <tissue evidence="1">Young leaf</tissue>
    </source>
</reference>
<protein>
    <submittedName>
        <fullName evidence="1">Uncharacterized protein</fullName>
    </submittedName>
</protein>
<proteinExistence type="predicted"/>
<gene>
    <name evidence="1" type="ORF">Vadar_019766</name>
</gene>
<sequence length="350" mass="38942">MLALCRGDVSNDTCFVCVNYTSQAILMNCPQDKQTTNNGDYPSKCIVRSSNTSFFDGKEKQPPRFISITGVIRFSVDEFDKALHSLVESLIIRAAMGSSTIKFAARETRFAGYMNLYGLMQCLPGISSVDCRRCLRGAVDESRSFCFRERAVNVVRPNCIFQYDLTPSFDSSAGAAPRQPVNFAPPRPPTNVTTKEDNKSRKLLAAIFVVVPTSILSVLIGSAFLRLRKRFKSSRTYIPSNSDGNTGLTTFNVATIAEATNNFSRSNKIGEANRSNPLTWSRWFDIIVGIARGLVYLHRDSRLRIVHRDLKASNVLLDDQMNPKIADFGLARAFRGDQQLEKTGKVVGTY</sequence>
<accession>A0ACB7YWS8</accession>
<name>A0ACB7YWS8_9ERIC</name>
<organism evidence="1 2">
    <name type="scientific">Vaccinium darrowii</name>
    <dbReference type="NCBI Taxonomy" id="229202"/>
    <lineage>
        <taxon>Eukaryota</taxon>
        <taxon>Viridiplantae</taxon>
        <taxon>Streptophyta</taxon>
        <taxon>Embryophyta</taxon>
        <taxon>Tracheophyta</taxon>
        <taxon>Spermatophyta</taxon>
        <taxon>Magnoliopsida</taxon>
        <taxon>eudicotyledons</taxon>
        <taxon>Gunneridae</taxon>
        <taxon>Pentapetalae</taxon>
        <taxon>asterids</taxon>
        <taxon>Ericales</taxon>
        <taxon>Ericaceae</taxon>
        <taxon>Vaccinioideae</taxon>
        <taxon>Vaccinieae</taxon>
        <taxon>Vaccinium</taxon>
    </lineage>
</organism>
<evidence type="ECO:0000313" key="1">
    <source>
        <dbReference type="EMBL" id="KAH7858077.1"/>
    </source>
</evidence>
<dbReference type="Proteomes" id="UP000828048">
    <property type="component" value="Chromosome 3"/>
</dbReference>
<evidence type="ECO:0000313" key="2">
    <source>
        <dbReference type="Proteomes" id="UP000828048"/>
    </source>
</evidence>